<organism evidence="1 2">
    <name type="scientific">Actinoplanes italicus</name>
    <dbReference type="NCBI Taxonomy" id="113567"/>
    <lineage>
        <taxon>Bacteria</taxon>
        <taxon>Bacillati</taxon>
        <taxon>Actinomycetota</taxon>
        <taxon>Actinomycetes</taxon>
        <taxon>Micromonosporales</taxon>
        <taxon>Micromonosporaceae</taxon>
        <taxon>Actinoplanes</taxon>
    </lineage>
</organism>
<dbReference type="Proteomes" id="UP000239415">
    <property type="component" value="Unassembled WGS sequence"/>
</dbReference>
<accession>A0A2T0KEX8</accession>
<reference evidence="1 2" key="1">
    <citation type="submission" date="2018-03" db="EMBL/GenBank/DDBJ databases">
        <title>Genomic Encyclopedia of Archaeal and Bacterial Type Strains, Phase II (KMG-II): from individual species to whole genera.</title>
        <authorList>
            <person name="Goeker M."/>
        </authorList>
    </citation>
    <scope>NUCLEOTIDE SEQUENCE [LARGE SCALE GENOMIC DNA]</scope>
    <source>
        <strain evidence="1 2">DSM 43146</strain>
    </source>
</reference>
<dbReference type="RefSeq" id="WP_106318361.1">
    <property type="nucleotide sequence ID" value="NZ_BOMO01000037.1"/>
</dbReference>
<dbReference type="EMBL" id="PVMZ01000005">
    <property type="protein sequence ID" value="PRX21885.1"/>
    <property type="molecule type" value="Genomic_DNA"/>
</dbReference>
<evidence type="ECO:0000313" key="2">
    <source>
        <dbReference type="Proteomes" id="UP000239415"/>
    </source>
</evidence>
<keyword evidence="2" id="KW-1185">Reference proteome</keyword>
<protein>
    <submittedName>
        <fullName evidence="1">Uncharacterized protein</fullName>
    </submittedName>
</protein>
<sequence length="87" mass="9203">MKKPRIGDRNLAMTAALGAVPIALAAFVIQGTVQTSRAADEQHGALAVDLLFAEVRNAVSMQEVHLRHYESGGGGVAWHEPRSIVAA</sequence>
<gene>
    <name evidence="1" type="ORF">CLV67_10562</name>
</gene>
<proteinExistence type="predicted"/>
<evidence type="ECO:0000313" key="1">
    <source>
        <dbReference type="EMBL" id="PRX21885.1"/>
    </source>
</evidence>
<dbReference type="AlphaFoldDB" id="A0A2T0KEX8"/>
<comment type="caution">
    <text evidence="1">The sequence shown here is derived from an EMBL/GenBank/DDBJ whole genome shotgun (WGS) entry which is preliminary data.</text>
</comment>
<name>A0A2T0KEX8_9ACTN</name>